<evidence type="ECO:0000259" key="1">
    <source>
        <dbReference type="Pfam" id="PF09356"/>
    </source>
</evidence>
<protein>
    <recommendedName>
        <fullName evidence="1">Bacteriophage phiJL001 Gp84 C-terminal domain-containing protein</fullName>
    </recommendedName>
</protein>
<evidence type="ECO:0000313" key="3">
    <source>
        <dbReference type="Proteomes" id="UP000241229"/>
    </source>
</evidence>
<dbReference type="EMBL" id="PXYK01000032">
    <property type="protein sequence ID" value="PSJ53697.1"/>
    <property type="molecule type" value="Genomic_DNA"/>
</dbReference>
<dbReference type="RefSeq" id="WP_106774925.1">
    <property type="nucleotide sequence ID" value="NZ_PXYK01000032.1"/>
</dbReference>
<reference evidence="2 3" key="1">
    <citation type="submission" date="2018-03" db="EMBL/GenBank/DDBJ databases">
        <title>The draft genome of Mesorhizobium sp. 6GN-30.</title>
        <authorList>
            <person name="Liu L."/>
            <person name="Li L."/>
            <person name="Wang T."/>
            <person name="Zhang X."/>
            <person name="Liang L."/>
        </authorList>
    </citation>
    <scope>NUCLEOTIDE SEQUENCE [LARGE SCALE GENOMIC DNA]</scope>
    <source>
        <strain evidence="2 3">6GN30</strain>
    </source>
</reference>
<comment type="caution">
    <text evidence="2">The sequence shown here is derived from an EMBL/GenBank/DDBJ whole genome shotgun (WGS) entry which is preliminary data.</text>
</comment>
<keyword evidence="3" id="KW-1185">Reference proteome</keyword>
<dbReference type="OrthoDB" id="1633386at2"/>
<dbReference type="InterPro" id="IPR011928">
    <property type="entry name" value="Phage_phiJL001_Gp84"/>
</dbReference>
<accession>A0A2P7RTZ0</accession>
<organism evidence="2 3">
    <name type="scientific">Kumtagia ephedrae</name>
    <dbReference type="NCBI Taxonomy" id="2116701"/>
    <lineage>
        <taxon>Bacteria</taxon>
        <taxon>Pseudomonadati</taxon>
        <taxon>Pseudomonadota</taxon>
        <taxon>Alphaproteobacteria</taxon>
        <taxon>Hyphomicrobiales</taxon>
        <taxon>Phyllobacteriaceae</taxon>
        <taxon>Kumtagia</taxon>
    </lineage>
</organism>
<dbReference type="AlphaFoldDB" id="A0A2P7RTZ0"/>
<dbReference type="NCBIfam" id="TIGR02218">
    <property type="entry name" value="phg_TIGR02218"/>
    <property type="match status" value="1"/>
</dbReference>
<dbReference type="InterPro" id="IPR018964">
    <property type="entry name" value="Phage_phiJL001_Gp84_C"/>
</dbReference>
<sequence length="296" mass="31589">MSVYPEALAAHLDGETTTVCHCWRLTRRDGTVRGFTDHDRPLKVDAADFRPLTGFSATEARDTLGLAIDTVDVEGALSSDEIDEADIARGLYDGATVETLLVNWAEPSQFAVLRSATIGKITRRDHAFVAELKSRAHALDQVNGRYFSKRCDAELGDGRCRFMLDQPAFSGSGTVLAASTPDLLTVSGLDGFASGWFSLGRVEWTTGALASRVSHVTSHVKEQTGVCLALQPGEGVAPELGDGFVVRAGCDKAFSTCKEKFGNALNFQGFPHLPGNDAAYGYAVDGDVFDGGPLVP</sequence>
<dbReference type="Proteomes" id="UP000241229">
    <property type="component" value="Unassembled WGS sequence"/>
</dbReference>
<evidence type="ECO:0000313" key="2">
    <source>
        <dbReference type="EMBL" id="PSJ53697.1"/>
    </source>
</evidence>
<dbReference type="Pfam" id="PF09356">
    <property type="entry name" value="Phage_BR0599"/>
    <property type="match status" value="1"/>
</dbReference>
<name>A0A2P7RTZ0_9HYPH</name>
<feature type="domain" description="Bacteriophage phiJL001 Gp84 C-terminal" evidence="1">
    <location>
        <begin position="195"/>
        <end position="277"/>
    </location>
</feature>
<proteinExistence type="predicted"/>
<dbReference type="Pfam" id="PF09931">
    <property type="entry name" value="Phage_phiJL001_Gp84_N"/>
    <property type="match status" value="1"/>
</dbReference>
<gene>
    <name evidence="2" type="ORF">C7I84_24915</name>
</gene>